<sequence length="150" mass="16225">MKRGFTLIELLIVVAIIGILSIIVIPGYLGVQTRSQRAAITEDCKALRTELDSMLKAVYAPSPPLVRGTVDWNGDGRIDNNDTTPSGTSSQDIINLVTSSSYQFKPKNPYGSGNAFDAGLIKLIPGTRKIRIKGYSKEGILLYSATAMAY</sequence>
<dbReference type="Pfam" id="PF07963">
    <property type="entry name" value="N_methyl"/>
    <property type="match status" value="1"/>
</dbReference>
<dbReference type="KEGG" id="thyd:TTHT_0028"/>
<name>A0A7R6SYF6_9BACT</name>
<evidence type="ECO:0000313" key="2">
    <source>
        <dbReference type="EMBL" id="BBB31682.1"/>
    </source>
</evidence>
<dbReference type="SUPFAM" id="SSF54523">
    <property type="entry name" value="Pili subunits"/>
    <property type="match status" value="1"/>
</dbReference>
<reference evidence="2 3" key="1">
    <citation type="journal article" date="2012" name="Extremophiles">
        <title>Thermotomaculum hydrothermale gen. nov., sp. nov., a novel heterotrophic thermophile within the phylum Acidobacteria from a deep-sea hydrothermal vent chimney in the Southern Okinawa Trough.</title>
        <authorList>
            <person name="Izumi H."/>
            <person name="Nunoura T."/>
            <person name="Miyazaki M."/>
            <person name="Mino S."/>
            <person name="Toki T."/>
            <person name="Takai K."/>
            <person name="Sako Y."/>
            <person name="Sawabe T."/>
            <person name="Nakagawa S."/>
        </authorList>
    </citation>
    <scope>NUCLEOTIDE SEQUENCE [LARGE SCALE GENOMIC DNA]</scope>
    <source>
        <strain evidence="2 3">AC55</strain>
    </source>
</reference>
<dbReference type="NCBIfam" id="TIGR02532">
    <property type="entry name" value="IV_pilin_GFxxxE"/>
    <property type="match status" value="1"/>
</dbReference>
<dbReference type="RefSeq" id="WP_201328013.1">
    <property type="nucleotide sequence ID" value="NZ_AP017470.1"/>
</dbReference>
<feature type="transmembrane region" description="Helical" evidence="1">
    <location>
        <begin position="7"/>
        <end position="29"/>
    </location>
</feature>
<dbReference type="Gene3D" id="3.30.700.10">
    <property type="entry name" value="Glycoprotein, Type 4 Pilin"/>
    <property type="match status" value="1"/>
</dbReference>
<dbReference type="EMBL" id="AP017470">
    <property type="protein sequence ID" value="BBB31682.1"/>
    <property type="molecule type" value="Genomic_DNA"/>
</dbReference>
<keyword evidence="3" id="KW-1185">Reference proteome</keyword>
<dbReference type="InterPro" id="IPR045584">
    <property type="entry name" value="Pilin-like"/>
</dbReference>
<keyword evidence="1" id="KW-1133">Transmembrane helix</keyword>
<proteinExistence type="predicted"/>
<evidence type="ECO:0000256" key="1">
    <source>
        <dbReference type="SAM" id="Phobius"/>
    </source>
</evidence>
<dbReference type="InterPro" id="IPR012902">
    <property type="entry name" value="N_methyl_site"/>
</dbReference>
<keyword evidence="1" id="KW-0812">Transmembrane</keyword>
<evidence type="ECO:0008006" key="4">
    <source>
        <dbReference type="Google" id="ProtNLM"/>
    </source>
</evidence>
<dbReference type="Proteomes" id="UP000595564">
    <property type="component" value="Chromosome"/>
</dbReference>
<gene>
    <name evidence="2" type="ORF">TTHT_0028</name>
</gene>
<dbReference type="AlphaFoldDB" id="A0A7R6SYF6"/>
<evidence type="ECO:0000313" key="3">
    <source>
        <dbReference type="Proteomes" id="UP000595564"/>
    </source>
</evidence>
<organism evidence="2 3">
    <name type="scientific">Thermotomaculum hydrothermale</name>
    <dbReference type="NCBI Taxonomy" id="981385"/>
    <lineage>
        <taxon>Bacteria</taxon>
        <taxon>Pseudomonadati</taxon>
        <taxon>Acidobacteriota</taxon>
        <taxon>Holophagae</taxon>
        <taxon>Thermotomaculales</taxon>
        <taxon>Thermotomaculaceae</taxon>
        <taxon>Thermotomaculum</taxon>
    </lineage>
</organism>
<protein>
    <recommendedName>
        <fullName evidence="4">Prepilin-type N-terminal cleavage/methylation domain-containing protein</fullName>
    </recommendedName>
</protein>
<dbReference type="PROSITE" id="PS00409">
    <property type="entry name" value="PROKAR_NTER_METHYL"/>
    <property type="match status" value="1"/>
</dbReference>
<accession>A0A7R6SYF6</accession>
<keyword evidence="1" id="KW-0472">Membrane</keyword>